<dbReference type="Pfam" id="PF00036">
    <property type="entry name" value="EF-hand_1"/>
    <property type="match status" value="1"/>
</dbReference>
<evidence type="ECO:0000259" key="3">
    <source>
        <dbReference type="PROSITE" id="PS50222"/>
    </source>
</evidence>
<reference evidence="4" key="1">
    <citation type="submission" date="2022-05" db="EMBL/GenBank/DDBJ databases">
        <title>The Musa troglodytarum L. genome provides insights into the mechanism of non-climacteric behaviour and enrichment of carotenoids.</title>
        <authorList>
            <person name="Wang J."/>
        </authorList>
    </citation>
    <scope>NUCLEOTIDE SEQUENCE</scope>
    <source>
        <tissue evidence="4">Leaf</tissue>
    </source>
</reference>
<dbReference type="SUPFAM" id="SSF47473">
    <property type="entry name" value="EF-hand"/>
    <property type="match status" value="1"/>
</dbReference>
<feature type="region of interest" description="Disordered" evidence="2">
    <location>
        <begin position="1"/>
        <end position="44"/>
    </location>
</feature>
<dbReference type="InterPro" id="IPR011992">
    <property type="entry name" value="EF-hand-dom_pair"/>
</dbReference>
<name>A0A9E7GER6_9LILI</name>
<accession>A0A9E7GER6</accession>
<dbReference type="InterPro" id="IPR052591">
    <property type="entry name" value="CML21-like"/>
</dbReference>
<dbReference type="Gene3D" id="1.10.238.10">
    <property type="entry name" value="EF-hand"/>
    <property type="match status" value="2"/>
</dbReference>
<keyword evidence="1" id="KW-0106">Calcium</keyword>
<evidence type="ECO:0000256" key="1">
    <source>
        <dbReference type="ARBA" id="ARBA00022837"/>
    </source>
</evidence>
<dbReference type="EMBL" id="CP097508">
    <property type="protein sequence ID" value="URE13345.1"/>
    <property type="molecule type" value="Genomic_DNA"/>
</dbReference>
<dbReference type="AlphaFoldDB" id="A0A9E7GER6"/>
<dbReference type="SMART" id="SM00054">
    <property type="entry name" value="EFh"/>
    <property type="match status" value="3"/>
</dbReference>
<proteinExistence type="predicted"/>
<dbReference type="PROSITE" id="PS50222">
    <property type="entry name" value="EF_HAND_2"/>
    <property type="match status" value="3"/>
</dbReference>
<dbReference type="InterPro" id="IPR002048">
    <property type="entry name" value="EF_hand_dom"/>
</dbReference>
<feature type="compositionally biased region" description="Polar residues" evidence="2">
    <location>
        <begin position="17"/>
        <end position="34"/>
    </location>
</feature>
<feature type="domain" description="EF-hand" evidence="3">
    <location>
        <begin position="123"/>
        <end position="158"/>
    </location>
</feature>
<gene>
    <name evidence="4" type="ORF">MUK42_22047</name>
</gene>
<dbReference type="PROSITE" id="PS00018">
    <property type="entry name" value="EF_HAND_1"/>
    <property type="match status" value="3"/>
</dbReference>
<dbReference type="PANTHER" id="PTHR23064">
    <property type="entry name" value="TROPONIN"/>
    <property type="match status" value="1"/>
</dbReference>
<evidence type="ECO:0000256" key="2">
    <source>
        <dbReference type="SAM" id="MobiDB-lite"/>
    </source>
</evidence>
<dbReference type="GO" id="GO:0005509">
    <property type="term" value="F:calcium ion binding"/>
    <property type="evidence" value="ECO:0007669"/>
    <property type="project" value="InterPro"/>
</dbReference>
<dbReference type="Pfam" id="PF13499">
    <property type="entry name" value="EF-hand_7"/>
    <property type="match status" value="1"/>
</dbReference>
<organism evidence="4 5">
    <name type="scientific">Musa troglodytarum</name>
    <name type="common">fe'i banana</name>
    <dbReference type="NCBI Taxonomy" id="320322"/>
    <lineage>
        <taxon>Eukaryota</taxon>
        <taxon>Viridiplantae</taxon>
        <taxon>Streptophyta</taxon>
        <taxon>Embryophyta</taxon>
        <taxon>Tracheophyta</taxon>
        <taxon>Spermatophyta</taxon>
        <taxon>Magnoliopsida</taxon>
        <taxon>Liliopsida</taxon>
        <taxon>Zingiberales</taxon>
        <taxon>Musaceae</taxon>
        <taxon>Musa</taxon>
    </lineage>
</organism>
<keyword evidence="5" id="KW-1185">Reference proteome</keyword>
<protein>
    <submittedName>
        <fullName evidence="4">EFh</fullName>
    </submittedName>
</protein>
<evidence type="ECO:0000313" key="4">
    <source>
        <dbReference type="EMBL" id="URE13345.1"/>
    </source>
</evidence>
<dbReference type="Proteomes" id="UP001055439">
    <property type="component" value="Chromosome 6"/>
</dbReference>
<evidence type="ECO:0000313" key="5">
    <source>
        <dbReference type="Proteomes" id="UP001055439"/>
    </source>
</evidence>
<dbReference type="CDD" id="cd00051">
    <property type="entry name" value="EFh"/>
    <property type="match status" value="2"/>
</dbReference>
<feature type="domain" description="EF-hand" evidence="3">
    <location>
        <begin position="214"/>
        <end position="249"/>
    </location>
</feature>
<dbReference type="OrthoDB" id="26525at2759"/>
<feature type="domain" description="EF-hand" evidence="3">
    <location>
        <begin position="252"/>
        <end position="287"/>
    </location>
</feature>
<dbReference type="InterPro" id="IPR018247">
    <property type="entry name" value="EF_Hand_1_Ca_BS"/>
</dbReference>
<sequence length="334" mass="38059">MPTFNGSRLVASPLSPKLQSFRNPNNPSYTQGGSAASMKETSDQQAARNCVSSGLLRSFSALKSFSDKVGGAFAKLSSSIKHRRDHQNIKRRLLEAMKQRGFLNQKTFRSINSIIMRFPHFKEGLQNIKNIFEKYDEDSNGTMDHEELKKCLRMLRIQLTEKDIDRLYHYCDMDENKGIQYHEFIVLLCFAYLLAGPDSATNNMSNSASRHIEGTFDKLAEAFAFLDKNGDGKLDEKDIILALNETPSKKKSPTHITSRRFKEMDRNKDGTVTFKEFLFSLIKWVGIDTDHEKEPMRTIEVSVFNLNSEAVFCSKVASYISFMTTDCESKSVYT</sequence>